<feature type="region of interest" description="Disordered" evidence="2">
    <location>
        <begin position="1"/>
        <end position="20"/>
    </location>
</feature>
<feature type="non-terminal residue" evidence="3">
    <location>
        <position position="1"/>
    </location>
</feature>
<proteinExistence type="predicted"/>
<reference evidence="3 4" key="1">
    <citation type="submission" date="2019-01" db="EMBL/GenBank/DDBJ databases">
        <authorList>
            <person name="Sayadi A."/>
        </authorList>
    </citation>
    <scope>NUCLEOTIDE SEQUENCE [LARGE SCALE GENOMIC DNA]</scope>
</reference>
<feature type="compositionally biased region" description="Low complexity" evidence="2">
    <location>
        <begin position="94"/>
        <end position="110"/>
    </location>
</feature>
<name>A0A653DU72_CALMS</name>
<gene>
    <name evidence="3" type="ORF">CALMAC_LOCUS19877</name>
</gene>
<dbReference type="Proteomes" id="UP000410492">
    <property type="component" value="Unassembled WGS sequence"/>
</dbReference>
<dbReference type="OrthoDB" id="6720922at2759"/>
<dbReference type="EMBL" id="CAACVG010014224">
    <property type="protein sequence ID" value="VEN62891.1"/>
    <property type="molecule type" value="Genomic_DNA"/>
</dbReference>
<dbReference type="AlphaFoldDB" id="A0A653DU72"/>
<feature type="coiled-coil region" evidence="1">
    <location>
        <begin position="159"/>
        <end position="201"/>
    </location>
</feature>
<keyword evidence="1" id="KW-0175">Coiled coil</keyword>
<evidence type="ECO:0000313" key="3">
    <source>
        <dbReference type="EMBL" id="VEN62891.1"/>
    </source>
</evidence>
<sequence>KKAGTIRLHQTATGGGPRSNLELTKFEERVVTFISPEAVHGIEGDVPLDSDSASINHVPQHPSSMDIEIVSEAGQSNYAGDFPGSSRATSDEMATPTPTTSRSSSASFTARSRKSKTNKSTPAEEAYRTFGATAVELNEHVASISHRLDNLSETVHQTMTNLTETVNQAVDELMEERRRSNALMERQNELLAQLLQCLKKE</sequence>
<accession>A0A653DU72</accession>
<organism evidence="3 4">
    <name type="scientific">Callosobruchus maculatus</name>
    <name type="common">Southern cowpea weevil</name>
    <name type="synonym">Pulse bruchid</name>
    <dbReference type="NCBI Taxonomy" id="64391"/>
    <lineage>
        <taxon>Eukaryota</taxon>
        <taxon>Metazoa</taxon>
        <taxon>Ecdysozoa</taxon>
        <taxon>Arthropoda</taxon>
        <taxon>Hexapoda</taxon>
        <taxon>Insecta</taxon>
        <taxon>Pterygota</taxon>
        <taxon>Neoptera</taxon>
        <taxon>Endopterygota</taxon>
        <taxon>Coleoptera</taxon>
        <taxon>Polyphaga</taxon>
        <taxon>Cucujiformia</taxon>
        <taxon>Chrysomeloidea</taxon>
        <taxon>Chrysomelidae</taxon>
        <taxon>Bruchinae</taxon>
        <taxon>Bruchini</taxon>
        <taxon>Callosobruchus</taxon>
    </lineage>
</organism>
<evidence type="ECO:0000256" key="1">
    <source>
        <dbReference type="SAM" id="Coils"/>
    </source>
</evidence>
<feature type="region of interest" description="Disordered" evidence="2">
    <location>
        <begin position="76"/>
        <end position="124"/>
    </location>
</feature>
<keyword evidence="4" id="KW-1185">Reference proteome</keyword>
<evidence type="ECO:0000256" key="2">
    <source>
        <dbReference type="SAM" id="MobiDB-lite"/>
    </source>
</evidence>
<evidence type="ECO:0000313" key="4">
    <source>
        <dbReference type="Proteomes" id="UP000410492"/>
    </source>
</evidence>
<protein>
    <submittedName>
        <fullName evidence="3">Uncharacterized protein</fullName>
    </submittedName>
</protein>